<evidence type="ECO:0000313" key="1">
    <source>
        <dbReference type="EMBL" id="KKM18959.1"/>
    </source>
</evidence>
<accession>A0A0F9IGP1</accession>
<comment type="caution">
    <text evidence="1">The sequence shown here is derived from an EMBL/GenBank/DDBJ whole genome shotgun (WGS) entry which is preliminary data.</text>
</comment>
<proteinExistence type="predicted"/>
<gene>
    <name evidence="1" type="ORF">LCGC14_1660490</name>
</gene>
<name>A0A0F9IGP1_9ZZZZ</name>
<reference evidence="1" key="1">
    <citation type="journal article" date="2015" name="Nature">
        <title>Complex archaea that bridge the gap between prokaryotes and eukaryotes.</title>
        <authorList>
            <person name="Spang A."/>
            <person name="Saw J.H."/>
            <person name="Jorgensen S.L."/>
            <person name="Zaremba-Niedzwiedzka K."/>
            <person name="Martijn J."/>
            <person name="Lind A.E."/>
            <person name="van Eijk R."/>
            <person name="Schleper C."/>
            <person name="Guy L."/>
            <person name="Ettema T.J."/>
        </authorList>
    </citation>
    <scope>NUCLEOTIDE SEQUENCE</scope>
</reference>
<dbReference type="AlphaFoldDB" id="A0A0F9IGP1"/>
<organism evidence="1">
    <name type="scientific">marine sediment metagenome</name>
    <dbReference type="NCBI Taxonomy" id="412755"/>
    <lineage>
        <taxon>unclassified sequences</taxon>
        <taxon>metagenomes</taxon>
        <taxon>ecological metagenomes</taxon>
    </lineage>
</organism>
<dbReference type="EMBL" id="LAZR01014101">
    <property type="protein sequence ID" value="KKM18959.1"/>
    <property type="molecule type" value="Genomic_DNA"/>
</dbReference>
<protein>
    <submittedName>
        <fullName evidence="1">Uncharacterized protein</fullName>
    </submittedName>
</protein>
<sequence length="81" mass="9925">MVQWGIYSICKSYPGSRASWWSRLVFWVTRYRRPEYCYICPLDDRSRREFVDLRHFRTLRQASKYVAKLCRQKEASDVHES</sequence>